<name>A0A067N769_BOTB1</name>
<evidence type="ECO:0000313" key="2">
    <source>
        <dbReference type="EMBL" id="KDQ19636.1"/>
    </source>
</evidence>
<dbReference type="Gene3D" id="3.80.10.10">
    <property type="entry name" value="Ribonuclease Inhibitor"/>
    <property type="match status" value="1"/>
</dbReference>
<dbReference type="Gene3D" id="1.20.1280.50">
    <property type="match status" value="1"/>
</dbReference>
<feature type="region of interest" description="Disordered" evidence="1">
    <location>
        <begin position="445"/>
        <end position="467"/>
    </location>
</feature>
<accession>A0A067N769</accession>
<dbReference type="AlphaFoldDB" id="A0A067N769"/>
<sequence>MEDYRSSTRAEIARMDDELGDIDRRREELLAELRILDSRRDSVAKLRFASAATIAPIGFLPSELLGHIFMCGTQQDPQSFPHLVSQVSRMWREVALHTPALWSYIELYDDYTYERAQIRMERSRATPLDISYNYGTYTDHMTPFDVVEMMDFLIPFSPRWRSLSLRFASAANLQIALLKCYQHTPILEKLYLETPEIDAGFLLEVHPADFLGGTIPAIRSLTFRNVYLGCTPALLSHVTYLHLSDIFKLPGLTWSVLASAPLRHLVLDELGEFGSEDITFPLATLPSLQKLILSHVSEFIALQALFCIDMPSLSHLTIISINGHRAFPWSSSRNVELSRRLPSLRHLAVRFGTFSHITFEHILRIMPALVGLEFEGWVPDDALFYTMTMSSSAYSLEDMICPRLQGLTIIRPQRDPSHAVDLFVRSRSGPKGKLPLPLPGWALVGNKRPATEPPQPPSESDIYDDDESCVVTDAVDTDLASSVGSASWTR</sequence>
<protein>
    <submittedName>
        <fullName evidence="2">Uncharacterized protein</fullName>
    </submittedName>
</protein>
<reference evidence="3" key="1">
    <citation type="journal article" date="2014" name="Proc. Natl. Acad. Sci. U.S.A.">
        <title>Extensive sampling of basidiomycete genomes demonstrates inadequacy of the white-rot/brown-rot paradigm for wood decay fungi.</title>
        <authorList>
            <person name="Riley R."/>
            <person name="Salamov A.A."/>
            <person name="Brown D.W."/>
            <person name="Nagy L.G."/>
            <person name="Floudas D."/>
            <person name="Held B.W."/>
            <person name="Levasseur A."/>
            <person name="Lombard V."/>
            <person name="Morin E."/>
            <person name="Otillar R."/>
            <person name="Lindquist E.A."/>
            <person name="Sun H."/>
            <person name="LaButti K.M."/>
            <person name="Schmutz J."/>
            <person name="Jabbour D."/>
            <person name="Luo H."/>
            <person name="Baker S.E."/>
            <person name="Pisabarro A.G."/>
            <person name="Walton J.D."/>
            <person name="Blanchette R.A."/>
            <person name="Henrissat B."/>
            <person name="Martin F."/>
            <person name="Cullen D."/>
            <person name="Hibbett D.S."/>
            <person name="Grigoriev I.V."/>
        </authorList>
    </citation>
    <scope>NUCLEOTIDE SEQUENCE [LARGE SCALE GENOMIC DNA]</scope>
    <source>
        <strain evidence="3">FD-172 SS1</strain>
    </source>
</reference>
<proteinExistence type="predicted"/>
<organism evidence="2 3">
    <name type="scientific">Botryobasidium botryosum (strain FD-172 SS1)</name>
    <dbReference type="NCBI Taxonomy" id="930990"/>
    <lineage>
        <taxon>Eukaryota</taxon>
        <taxon>Fungi</taxon>
        <taxon>Dikarya</taxon>
        <taxon>Basidiomycota</taxon>
        <taxon>Agaricomycotina</taxon>
        <taxon>Agaricomycetes</taxon>
        <taxon>Cantharellales</taxon>
        <taxon>Botryobasidiaceae</taxon>
        <taxon>Botryobasidium</taxon>
    </lineage>
</organism>
<evidence type="ECO:0000256" key="1">
    <source>
        <dbReference type="SAM" id="MobiDB-lite"/>
    </source>
</evidence>
<dbReference type="STRING" id="930990.A0A067N769"/>
<keyword evidence="3" id="KW-1185">Reference proteome</keyword>
<gene>
    <name evidence="2" type="ORF">BOTBODRAFT_184596</name>
</gene>
<dbReference type="InterPro" id="IPR036047">
    <property type="entry name" value="F-box-like_dom_sf"/>
</dbReference>
<dbReference type="SUPFAM" id="SSF81383">
    <property type="entry name" value="F-box domain"/>
    <property type="match status" value="1"/>
</dbReference>
<dbReference type="InParanoid" id="A0A067N769"/>
<dbReference type="Proteomes" id="UP000027195">
    <property type="component" value="Unassembled WGS sequence"/>
</dbReference>
<dbReference type="OrthoDB" id="3155440at2759"/>
<evidence type="ECO:0000313" key="3">
    <source>
        <dbReference type="Proteomes" id="UP000027195"/>
    </source>
</evidence>
<dbReference type="InterPro" id="IPR032675">
    <property type="entry name" value="LRR_dom_sf"/>
</dbReference>
<dbReference type="EMBL" id="KL198019">
    <property type="protein sequence ID" value="KDQ19636.1"/>
    <property type="molecule type" value="Genomic_DNA"/>
</dbReference>
<dbReference type="HOGENOM" id="CLU_529128_0_0_1"/>
<dbReference type="SUPFAM" id="SSF52047">
    <property type="entry name" value="RNI-like"/>
    <property type="match status" value="1"/>
</dbReference>